<dbReference type="HOGENOM" id="CLU_018267_4_0_1"/>
<evidence type="ECO:0000313" key="1">
    <source>
        <dbReference type="EnsemblPlants" id="OBART02G03370.1"/>
    </source>
</evidence>
<accession>A0A0D3F0J2</accession>
<evidence type="ECO:0000313" key="2">
    <source>
        <dbReference type="Proteomes" id="UP000026960"/>
    </source>
</evidence>
<proteinExistence type="predicted"/>
<dbReference type="InterPro" id="IPR012871">
    <property type="entry name" value="DUF1668_ORYSA"/>
</dbReference>
<dbReference type="PaxDb" id="65489-OBART02G03370.1"/>
<name>A0A0D3F0J2_9ORYZ</name>
<sequence>MSVRRFVQLVLEEFAPRRSNYTLRNIDMDRFFLPRPSPVPSAAAAADAVEYGSLPCPAMTFYPPSSSLSGNQNMEFFLLGGNHNMVVAADQSCRTVLYDPGEHAVRTMPALPYQVTLPATSVTVGDDLYILDVDDGGSFHGLIYEDGLNEDWRCCALPPPALSDFEVDSYAVIGGTDIWLSTHGNGGIYCFDTVRHAWSTVATRWTLPFVGLAEYCHEHGLWFGLSHSTRDRRRRSLVLSALDLDGGELPLLRSFPMEFTPPDALNLVSSDLVNLGSGKFCIARFFRTDEDHRDGEELFAVLTAVEVERCDDDEDDAGGGANGGGLRMLKHRSEMYKLTSEMILSGNQNMEFFLLGGNHNMVVAADQSCRTVLYDPGEHAVRTMPALPYQVTLPATSVTVGDDLYILDVDDGGSFHGLIYEDGLNEDWRCCALPPPALSDFEVDSYAVIGGTDIWLSTHGNGGIYCFDTVRHAWSTVATRWTLPFVGLAEYCHEHGLWFGLSHSTRDRRRRSLVLSALDLDGGELPLLRSFPMEFTPPDALNLVSSDLVNLGSGKFCIARFFRTDEDHRDGEELFAVLTAVEVERCDDDEDDAGGGANGGGLRMLKHRSEMYKLTSEMMYWVL</sequence>
<reference evidence="1" key="2">
    <citation type="submission" date="2015-03" db="UniProtKB">
        <authorList>
            <consortium name="EnsemblPlants"/>
        </authorList>
    </citation>
    <scope>IDENTIFICATION</scope>
</reference>
<reference evidence="1" key="1">
    <citation type="journal article" date="2009" name="Rice">
        <title>De Novo Next Generation Sequencing of Plant Genomes.</title>
        <authorList>
            <person name="Rounsley S."/>
            <person name="Marri P.R."/>
            <person name="Yu Y."/>
            <person name="He R."/>
            <person name="Sisneros N."/>
            <person name="Goicoechea J.L."/>
            <person name="Lee S.J."/>
            <person name="Angelova A."/>
            <person name="Kudrna D."/>
            <person name="Luo M."/>
            <person name="Affourtit J."/>
            <person name="Desany B."/>
            <person name="Knight J."/>
            <person name="Niazi F."/>
            <person name="Egholm M."/>
            <person name="Wing R.A."/>
        </authorList>
    </citation>
    <scope>NUCLEOTIDE SEQUENCE [LARGE SCALE GENOMIC DNA]</scope>
    <source>
        <strain evidence="1">cv. IRGC 105608</strain>
    </source>
</reference>
<dbReference type="PANTHER" id="PTHR33085">
    <property type="entry name" value="OS12G0113100 PROTEIN-RELATED"/>
    <property type="match status" value="1"/>
</dbReference>
<dbReference type="Proteomes" id="UP000026960">
    <property type="component" value="Chromosome 2"/>
</dbReference>
<keyword evidence="2" id="KW-1185">Reference proteome</keyword>
<dbReference type="Gramene" id="OBART02G03370.1">
    <property type="protein sequence ID" value="OBART02G03370.1"/>
    <property type="gene ID" value="OBART02G03370"/>
</dbReference>
<protein>
    <submittedName>
        <fullName evidence="1">Uncharacterized protein</fullName>
    </submittedName>
</protein>
<dbReference type="AlphaFoldDB" id="A0A0D3F0J2"/>
<dbReference type="PANTHER" id="PTHR33085:SF88">
    <property type="entry name" value="OS08G0165000 PROTEIN"/>
    <property type="match status" value="1"/>
</dbReference>
<organism evidence="1">
    <name type="scientific">Oryza barthii</name>
    <dbReference type="NCBI Taxonomy" id="65489"/>
    <lineage>
        <taxon>Eukaryota</taxon>
        <taxon>Viridiplantae</taxon>
        <taxon>Streptophyta</taxon>
        <taxon>Embryophyta</taxon>
        <taxon>Tracheophyta</taxon>
        <taxon>Spermatophyta</taxon>
        <taxon>Magnoliopsida</taxon>
        <taxon>Liliopsida</taxon>
        <taxon>Poales</taxon>
        <taxon>Poaceae</taxon>
        <taxon>BOP clade</taxon>
        <taxon>Oryzoideae</taxon>
        <taxon>Oryzeae</taxon>
        <taxon>Oryzinae</taxon>
        <taxon>Oryza</taxon>
    </lineage>
</organism>
<dbReference type="EnsemblPlants" id="OBART02G03370.1">
    <property type="protein sequence ID" value="OBART02G03370.1"/>
    <property type="gene ID" value="OBART02G03370"/>
</dbReference>
<dbReference type="Pfam" id="PF07893">
    <property type="entry name" value="DUF1668"/>
    <property type="match status" value="2"/>
</dbReference>